<proteinExistence type="inferred from homology"/>
<keyword evidence="3" id="KW-0472">Membrane</keyword>
<dbReference type="OMA" id="IWFRHGE"/>
<evidence type="ECO:0000256" key="1">
    <source>
        <dbReference type="ARBA" id="ARBA00005375"/>
    </source>
</evidence>
<dbReference type="InterPro" id="IPR000560">
    <property type="entry name" value="His_Pase_clade-2"/>
</dbReference>
<dbReference type="PANTHER" id="PTHR11567">
    <property type="entry name" value="ACID PHOSPHATASE-RELATED"/>
    <property type="match status" value="1"/>
</dbReference>
<dbReference type="CDD" id="cd07061">
    <property type="entry name" value="HP_HAP_like"/>
    <property type="match status" value="1"/>
</dbReference>
<dbReference type="STRING" id="334426.A0A158PLZ8"/>
<dbReference type="GO" id="GO:0016791">
    <property type="term" value="F:phosphatase activity"/>
    <property type="evidence" value="ECO:0007669"/>
    <property type="project" value="UniProtKB-ARBA"/>
</dbReference>
<evidence type="ECO:0000256" key="3">
    <source>
        <dbReference type="SAM" id="Phobius"/>
    </source>
</evidence>
<dbReference type="InterPro" id="IPR050645">
    <property type="entry name" value="Histidine_acid_phosphatase"/>
</dbReference>
<feature type="region of interest" description="Disordered" evidence="2">
    <location>
        <begin position="1"/>
        <end position="27"/>
    </location>
</feature>
<sequence length="396" mass="44995">MVIGLVTGTTAVPRESQPPAYKSRHDAEGPAWIRHGERTPTQYVYFPNESPPVRYTEAEPAELTNRGIQQAYERGEFIRNNYADFLGDVYLPSQIHVWSGENNRSVASAQALLAALYKPDNAHRWSNTLDWQPVAVHIDPTTDWVDVTIDRVCTTYKSKLFELPEYQNILNTFDPSLIDFLERNTGVAINSPLELNLVMDTLVTKLNMNDSRLPFPKWAEPIRDNVTELNTNLHQQLADAQRNTAGKYHAELLMSYIEDHVARQNSTRSKAVLISGHDTNFLAIGRQLNITPLANEMVPYASLLVVELHLVNGTYFVEDQRLNRVDWELKCRGIGPQMETFDILTASMILLIAVFVIAIVVLSCVSLSYRKQLKELKDPERRRLLPDYPDSVNAYA</sequence>
<evidence type="ECO:0000313" key="6">
    <source>
        <dbReference type="WBParaSite" id="ACOC_0001198901-mRNA-1"/>
    </source>
</evidence>
<organism evidence="6">
    <name type="scientific">Angiostrongylus costaricensis</name>
    <name type="common">Nematode worm</name>
    <dbReference type="NCBI Taxonomy" id="334426"/>
    <lineage>
        <taxon>Eukaryota</taxon>
        <taxon>Metazoa</taxon>
        <taxon>Ecdysozoa</taxon>
        <taxon>Nematoda</taxon>
        <taxon>Chromadorea</taxon>
        <taxon>Rhabditida</taxon>
        <taxon>Rhabditina</taxon>
        <taxon>Rhabditomorpha</taxon>
        <taxon>Strongyloidea</taxon>
        <taxon>Metastrongylidae</taxon>
        <taxon>Angiostrongylus</taxon>
    </lineage>
</organism>
<reference evidence="4 5" key="2">
    <citation type="submission" date="2018-11" db="EMBL/GenBank/DDBJ databases">
        <authorList>
            <consortium name="Pathogen Informatics"/>
        </authorList>
    </citation>
    <scope>NUCLEOTIDE SEQUENCE [LARGE SCALE GENOMIC DNA]</scope>
    <source>
        <strain evidence="4 5">Costa Rica</strain>
    </source>
</reference>
<dbReference type="Gene3D" id="3.40.50.1240">
    <property type="entry name" value="Phosphoglycerate mutase-like"/>
    <property type="match status" value="1"/>
</dbReference>
<feature type="transmembrane region" description="Helical" evidence="3">
    <location>
        <begin position="343"/>
        <end position="367"/>
    </location>
</feature>
<dbReference type="EMBL" id="UYYA01004856">
    <property type="protein sequence ID" value="VDM63575.1"/>
    <property type="molecule type" value="Genomic_DNA"/>
</dbReference>
<dbReference type="OrthoDB" id="10257284at2759"/>
<dbReference type="Pfam" id="PF00328">
    <property type="entry name" value="His_Phos_2"/>
    <property type="match status" value="1"/>
</dbReference>
<dbReference type="AlphaFoldDB" id="A0A158PLZ8"/>
<keyword evidence="3" id="KW-0812">Transmembrane</keyword>
<reference evidence="6" key="1">
    <citation type="submission" date="2016-04" db="UniProtKB">
        <authorList>
            <consortium name="WormBaseParasite"/>
        </authorList>
    </citation>
    <scope>IDENTIFICATION</scope>
</reference>
<dbReference type="PANTHER" id="PTHR11567:SF171">
    <property type="entry name" value="ACID PHOSPHATASE FAMILY"/>
    <property type="match status" value="1"/>
</dbReference>
<evidence type="ECO:0000313" key="4">
    <source>
        <dbReference type="EMBL" id="VDM63575.1"/>
    </source>
</evidence>
<gene>
    <name evidence="4" type="ORF">ACOC_LOCUS11990</name>
</gene>
<accession>A0A158PLZ8</accession>
<keyword evidence="5" id="KW-1185">Reference proteome</keyword>
<name>A0A158PLZ8_ANGCS</name>
<comment type="similarity">
    <text evidence="1">Belongs to the histidine acid phosphatase family.</text>
</comment>
<evidence type="ECO:0000313" key="5">
    <source>
        <dbReference type="Proteomes" id="UP000267027"/>
    </source>
</evidence>
<dbReference type="InterPro" id="IPR029033">
    <property type="entry name" value="His_PPase_superfam"/>
</dbReference>
<dbReference type="SUPFAM" id="SSF53254">
    <property type="entry name" value="Phosphoglycerate mutase-like"/>
    <property type="match status" value="1"/>
</dbReference>
<protein>
    <submittedName>
        <fullName evidence="6">Histidine acid phosphatase</fullName>
    </submittedName>
</protein>
<dbReference type="WBParaSite" id="ACOC_0001198901-mRNA-1">
    <property type="protein sequence ID" value="ACOC_0001198901-mRNA-1"/>
    <property type="gene ID" value="ACOC_0001198901"/>
</dbReference>
<dbReference type="Proteomes" id="UP000267027">
    <property type="component" value="Unassembled WGS sequence"/>
</dbReference>
<keyword evidence="3" id="KW-1133">Transmembrane helix</keyword>
<evidence type="ECO:0000256" key="2">
    <source>
        <dbReference type="SAM" id="MobiDB-lite"/>
    </source>
</evidence>